<keyword evidence="1" id="KW-0472">Membrane</keyword>
<evidence type="ECO:0000313" key="3">
    <source>
        <dbReference type="Proteomes" id="UP000832011"/>
    </source>
</evidence>
<feature type="transmembrane region" description="Helical" evidence="1">
    <location>
        <begin position="195"/>
        <end position="214"/>
    </location>
</feature>
<keyword evidence="3" id="KW-1185">Reference proteome</keyword>
<dbReference type="Proteomes" id="UP000832011">
    <property type="component" value="Chromosome"/>
</dbReference>
<dbReference type="RefSeq" id="WP_058357705.1">
    <property type="nucleotide sequence ID" value="NZ_CABKVG010000010.1"/>
</dbReference>
<protein>
    <submittedName>
        <fullName evidence="2">Uncharacterized protein</fullName>
    </submittedName>
</protein>
<keyword evidence="1" id="KW-0812">Transmembrane</keyword>
<gene>
    <name evidence="2" type="ORF">LVJ82_14205</name>
</gene>
<sequence length="285" mass="33085">MKTQPELLQAWLATQNLPPLDRTYLRFAAANASEVYKTTVGGGRDWFWAQPNPAPAPWRNLLGSRLQKTLPYVDMVGSDIISKPQALRELPFQYHLSWKDGFNIVLIMLVSVAMIMVWMRVGTVEIYAWLFGLYLCLLCISSGGKWSRVRALRAPLKPWQRALLYLEHNAFWRTLLCGLGGYGVAWSLFWVWPQLPFGAILVAYVVISMLDTVFNRYLDRQLVQQQQTEHYQLWLYNRDGQRMLYARANERASLALLQQWLNAQQQAYFDAHPLQRPHLQLTGRL</sequence>
<reference evidence="2 3" key="1">
    <citation type="journal article" date="2022" name="Res Sq">
        <title>Evolution of multicellular longitudinally dividing oral cavity symbionts (Neisseriaceae).</title>
        <authorList>
            <person name="Nyongesa S."/>
            <person name="Weber P."/>
            <person name="Bernet E."/>
            <person name="Pullido F."/>
            <person name="Nieckarz M."/>
            <person name="Delaby M."/>
            <person name="Nieves C."/>
            <person name="Viehboeck T."/>
            <person name="Krause N."/>
            <person name="Rivera-Millot A."/>
            <person name="Nakamura A."/>
            <person name="Vischer N."/>
            <person name="VanNieuwenhze M."/>
            <person name="Brun Y."/>
            <person name="Cava F."/>
            <person name="Bulgheresi S."/>
            <person name="Veyrier F."/>
        </authorList>
    </citation>
    <scope>NUCLEOTIDE SEQUENCE [LARGE SCALE GENOMIC DNA]</scope>
    <source>
        <strain evidence="2 3">SN4</strain>
    </source>
</reference>
<evidence type="ECO:0000313" key="2">
    <source>
        <dbReference type="EMBL" id="UOO88606.1"/>
    </source>
</evidence>
<feature type="transmembrane region" description="Helical" evidence="1">
    <location>
        <begin position="101"/>
        <end position="120"/>
    </location>
</feature>
<accession>A0ABY4DYL8</accession>
<dbReference type="EMBL" id="CP091511">
    <property type="protein sequence ID" value="UOO88606.1"/>
    <property type="molecule type" value="Genomic_DNA"/>
</dbReference>
<organism evidence="2 3">
    <name type="scientific">Vitreoscilla massiliensis</name>
    <dbReference type="NCBI Taxonomy" id="1689272"/>
    <lineage>
        <taxon>Bacteria</taxon>
        <taxon>Pseudomonadati</taxon>
        <taxon>Pseudomonadota</taxon>
        <taxon>Betaproteobacteria</taxon>
        <taxon>Neisseriales</taxon>
        <taxon>Neisseriaceae</taxon>
        <taxon>Vitreoscilla</taxon>
    </lineage>
</organism>
<proteinExistence type="predicted"/>
<evidence type="ECO:0000256" key="1">
    <source>
        <dbReference type="SAM" id="Phobius"/>
    </source>
</evidence>
<keyword evidence="1" id="KW-1133">Transmembrane helix</keyword>
<name>A0ABY4DYL8_9NEIS</name>
<feature type="transmembrane region" description="Helical" evidence="1">
    <location>
        <begin position="126"/>
        <end position="149"/>
    </location>
</feature>
<feature type="transmembrane region" description="Helical" evidence="1">
    <location>
        <begin position="170"/>
        <end position="189"/>
    </location>
</feature>